<proteinExistence type="predicted"/>
<dbReference type="EMBL" id="JAAIUW010000005">
    <property type="protein sequence ID" value="KAF7833560.1"/>
    <property type="molecule type" value="Genomic_DNA"/>
</dbReference>
<accession>A0A834WWE4</accession>
<evidence type="ECO:0000256" key="1">
    <source>
        <dbReference type="SAM" id="MobiDB-lite"/>
    </source>
</evidence>
<reference evidence="2" key="1">
    <citation type="submission" date="2020-09" db="EMBL/GenBank/DDBJ databases">
        <title>Genome-Enabled Discovery of Anthraquinone Biosynthesis in Senna tora.</title>
        <authorList>
            <person name="Kang S.-H."/>
            <person name="Pandey R.P."/>
            <person name="Lee C.-M."/>
            <person name="Sim J.-S."/>
            <person name="Jeong J.-T."/>
            <person name="Choi B.-S."/>
            <person name="Jung M."/>
            <person name="Ginzburg D."/>
            <person name="Zhao K."/>
            <person name="Won S.Y."/>
            <person name="Oh T.-J."/>
            <person name="Yu Y."/>
            <person name="Kim N.-H."/>
            <person name="Lee O.R."/>
            <person name="Lee T.-H."/>
            <person name="Bashyal P."/>
            <person name="Kim T.-S."/>
            <person name="Lee W.-H."/>
            <person name="Kawkins C."/>
            <person name="Kim C.-K."/>
            <person name="Kim J.S."/>
            <person name="Ahn B.O."/>
            <person name="Rhee S.Y."/>
            <person name="Sohng J.K."/>
        </authorList>
    </citation>
    <scope>NUCLEOTIDE SEQUENCE</scope>
    <source>
        <tissue evidence="2">Leaf</tissue>
    </source>
</reference>
<name>A0A834WWE4_9FABA</name>
<organism evidence="2 3">
    <name type="scientific">Senna tora</name>
    <dbReference type="NCBI Taxonomy" id="362788"/>
    <lineage>
        <taxon>Eukaryota</taxon>
        <taxon>Viridiplantae</taxon>
        <taxon>Streptophyta</taxon>
        <taxon>Embryophyta</taxon>
        <taxon>Tracheophyta</taxon>
        <taxon>Spermatophyta</taxon>
        <taxon>Magnoliopsida</taxon>
        <taxon>eudicotyledons</taxon>
        <taxon>Gunneridae</taxon>
        <taxon>Pentapetalae</taxon>
        <taxon>rosids</taxon>
        <taxon>fabids</taxon>
        <taxon>Fabales</taxon>
        <taxon>Fabaceae</taxon>
        <taxon>Caesalpinioideae</taxon>
        <taxon>Cassia clade</taxon>
        <taxon>Senna</taxon>
    </lineage>
</organism>
<feature type="region of interest" description="Disordered" evidence="1">
    <location>
        <begin position="1"/>
        <end position="22"/>
    </location>
</feature>
<dbReference type="Proteomes" id="UP000634136">
    <property type="component" value="Unassembled WGS sequence"/>
</dbReference>
<evidence type="ECO:0000313" key="3">
    <source>
        <dbReference type="Proteomes" id="UP000634136"/>
    </source>
</evidence>
<evidence type="ECO:0000313" key="2">
    <source>
        <dbReference type="EMBL" id="KAF7833560.1"/>
    </source>
</evidence>
<protein>
    <submittedName>
        <fullName evidence="2">Uncharacterized protein</fullName>
    </submittedName>
</protein>
<comment type="caution">
    <text evidence="2">The sequence shown here is derived from an EMBL/GenBank/DDBJ whole genome shotgun (WGS) entry which is preliminary data.</text>
</comment>
<keyword evidence="3" id="KW-1185">Reference proteome</keyword>
<sequence length="22" mass="2488">MAHENLGEIEKLGKRQQCDSSN</sequence>
<dbReference type="AlphaFoldDB" id="A0A834WWE4"/>
<gene>
    <name evidence="2" type="ORF">G2W53_015893</name>
</gene>